<dbReference type="InterPro" id="IPR050416">
    <property type="entry name" value="FAD-linked_Oxidoreductase"/>
</dbReference>
<dbReference type="Proteomes" id="UP001295794">
    <property type="component" value="Unassembled WGS sequence"/>
</dbReference>
<proteinExistence type="inferred from homology"/>
<reference evidence="7" key="1">
    <citation type="submission" date="2023-11" db="EMBL/GenBank/DDBJ databases">
        <authorList>
            <person name="De Vega J J."/>
            <person name="De Vega J J."/>
        </authorList>
    </citation>
    <scope>NUCLEOTIDE SEQUENCE</scope>
</reference>
<dbReference type="GO" id="GO:0071949">
    <property type="term" value="F:FAD binding"/>
    <property type="evidence" value="ECO:0007669"/>
    <property type="project" value="InterPro"/>
</dbReference>
<dbReference type="AlphaFoldDB" id="A0AAD2GTU9"/>
<dbReference type="PANTHER" id="PTHR42973:SF53">
    <property type="entry name" value="FAD-BINDING PCMH-TYPE DOMAIN-CONTAINING PROTEIN-RELATED"/>
    <property type="match status" value="1"/>
</dbReference>
<dbReference type="Pfam" id="PF01565">
    <property type="entry name" value="FAD_binding_4"/>
    <property type="match status" value="1"/>
</dbReference>
<dbReference type="SUPFAM" id="SSF56176">
    <property type="entry name" value="FAD-binding/transporter-associated domain-like"/>
    <property type="match status" value="1"/>
</dbReference>
<evidence type="ECO:0000256" key="4">
    <source>
        <dbReference type="ARBA" id="ARBA00023002"/>
    </source>
</evidence>
<feature type="signal peptide" evidence="5">
    <location>
        <begin position="1"/>
        <end position="23"/>
    </location>
</feature>
<keyword evidence="5" id="KW-0732">Signal</keyword>
<evidence type="ECO:0000259" key="6">
    <source>
        <dbReference type="PROSITE" id="PS51387"/>
    </source>
</evidence>
<evidence type="ECO:0000313" key="7">
    <source>
        <dbReference type="EMBL" id="CAK5263924.1"/>
    </source>
</evidence>
<protein>
    <recommendedName>
        <fullName evidence="6">FAD-binding PCMH-type domain-containing protein</fullName>
    </recommendedName>
</protein>
<evidence type="ECO:0000256" key="3">
    <source>
        <dbReference type="ARBA" id="ARBA00022827"/>
    </source>
</evidence>
<keyword evidence="4" id="KW-0560">Oxidoreductase</keyword>
<dbReference type="PROSITE" id="PS51387">
    <property type="entry name" value="FAD_PCMH"/>
    <property type="match status" value="1"/>
</dbReference>
<dbReference type="InterPro" id="IPR016169">
    <property type="entry name" value="FAD-bd_PCMH_sub2"/>
</dbReference>
<feature type="non-terminal residue" evidence="7">
    <location>
        <position position="221"/>
    </location>
</feature>
<dbReference type="Gene3D" id="3.30.465.10">
    <property type="match status" value="1"/>
</dbReference>
<dbReference type="InterPro" id="IPR016166">
    <property type="entry name" value="FAD-bd_PCMH"/>
</dbReference>
<comment type="caution">
    <text evidence="7">The sequence shown here is derived from an EMBL/GenBank/DDBJ whole genome shotgun (WGS) entry which is preliminary data.</text>
</comment>
<accession>A0AAD2GTU9</accession>
<dbReference type="EMBL" id="CAVNYO010000045">
    <property type="protein sequence ID" value="CAK5263924.1"/>
    <property type="molecule type" value="Genomic_DNA"/>
</dbReference>
<sequence>MFRRLACLAFLASYTLILPGTHASHQPEDHVQAVLNAEDAPHLAMESRPIGIMDELADLLQASIWVDENKTDVSEVATSCCTVLNDALPGLVFFPHSSEYALQQATYHSLAQSDLLPRCRVTPTSAPEVSAIVTLAANYECHFAVRSGGHMVAAGSSNINGTGFTIDLGRMNTVSLASEAGLVSFGAGSRWGEVYEALAPFNLTTAGSRLPSDGVGGFLLG</sequence>
<evidence type="ECO:0000313" key="8">
    <source>
        <dbReference type="Proteomes" id="UP001295794"/>
    </source>
</evidence>
<keyword evidence="3" id="KW-0274">FAD</keyword>
<dbReference type="GO" id="GO:0016491">
    <property type="term" value="F:oxidoreductase activity"/>
    <property type="evidence" value="ECO:0007669"/>
    <property type="project" value="UniProtKB-KW"/>
</dbReference>
<feature type="chain" id="PRO_5042130795" description="FAD-binding PCMH-type domain-containing protein" evidence="5">
    <location>
        <begin position="24"/>
        <end position="221"/>
    </location>
</feature>
<evidence type="ECO:0000256" key="2">
    <source>
        <dbReference type="ARBA" id="ARBA00022630"/>
    </source>
</evidence>
<dbReference type="PANTHER" id="PTHR42973">
    <property type="entry name" value="BINDING OXIDOREDUCTASE, PUTATIVE (AFU_ORTHOLOGUE AFUA_1G17690)-RELATED"/>
    <property type="match status" value="1"/>
</dbReference>
<organism evidence="7 8">
    <name type="scientific">Mycena citricolor</name>
    <dbReference type="NCBI Taxonomy" id="2018698"/>
    <lineage>
        <taxon>Eukaryota</taxon>
        <taxon>Fungi</taxon>
        <taxon>Dikarya</taxon>
        <taxon>Basidiomycota</taxon>
        <taxon>Agaricomycotina</taxon>
        <taxon>Agaricomycetes</taxon>
        <taxon>Agaricomycetidae</taxon>
        <taxon>Agaricales</taxon>
        <taxon>Marasmiineae</taxon>
        <taxon>Mycenaceae</taxon>
        <taxon>Mycena</taxon>
    </lineage>
</organism>
<evidence type="ECO:0000256" key="5">
    <source>
        <dbReference type="SAM" id="SignalP"/>
    </source>
</evidence>
<evidence type="ECO:0000256" key="1">
    <source>
        <dbReference type="ARBA" id="ARBA00005466"/>
    </source>
</evidence>
<keyword evidence="8" id="KW-1185">Reference proteome</keyword>
<feature type="domain" description="FAD-binding PCMH-type" evidence="6">
    <location>
        <begin position="113"/>
        <end position="221"/>
    </location>
</feature>
<dbReference type="InterPro" id="IPR006094">
    <property type="entry name" value="Oxid_FAD_bind_N"/>
</dbReference>
<comment type="similarity">
    <text evidence="1">Belongs to the oxygen-dependent FAD-linked oxidoreductase family.</text>
</comment>
<name>A0AAD2GTU9_9AGAR</name>
<dbReference type="InterPro" id="IPR036318">
    <property type="entry name" value="FAD-bd_PCMH-like_sf"/>
</dbReference>
<keyword evidence="2" id="KW-0285">Flavoprotein</keyword>
<gene>
    <name evidence="7" type="ORF">MYCIT1_LOCUS3679</name>
</gene>